<name>A0A7R9Y829_9VIRI</name>
<sequence>MSSVQQVNPNAEVMKSASALFMNINAAKGLYDVMKTNLGPRGTIKMLVGGAGDIKLTKDGNILLREMQIQNPTAVMIARCAVAQDEVTGDGTTTCVLLIGALMKGAERHLGEGVHARVLAQGYETAAKATIEFLENFKVKCEDPDKELLTCVARSSLRTKVYEELAEKLTNMVTDAVLCVRRPDEPLDLHMVEIMTMKHRVDLESRLIRGLVLDHGCRHPDMPKRLENCFILTCNISLEYEKSEVNSGFFYSSAEQRESMVAAEREYTDKRVREVIALKKRVCDGTDKTFVVINQKGIDPLSLDLLAKEGIMALRRCKRRNMERLVLACGGEAVNQIDPEMGEEILGYAGCVYEHTLGEDVFTFVEDCKEGRSCTLLLKGPNDHTIAQMKDAVRDGLRAVKNVIDDKGYLPGAGAFEVAASQHLLTKIRPTVKGRAKLGVAAFAEALLTVPKTLAETGGFDAQDTVIAVQDEHEKGNVTGVDVHTGEPMDPVAEGVYDCFIVKKQLLAAAPVIAQQLLLVDEVMRAGMNMRKRG</sequence>
<accession>A0A7R9Y829</accession>
<dbReference type="FunFam" id="3.30.260.10:FF:000017">
    <property type="entry name" value="T-complex protein 1 subunit zeta"/>
    <property type="match status" value="1"/>
</dbReference>
<dbReference type="Pfam" id="PF00118">
    <property type="entry name" value="Cpn60_TCP1"/>
    <property type="match status" value="1"/>
</dbReference>
<dbReference type="Gene3D" id="1.10.560.10">
    <property type="entry name" value="GroEL-like equatorial domain"/>
    <property type="match status" value="1"/>
</dbReference>
<dbReference type="GO" id="GO:0140662">
    <property type="term" value="F:ATP-dependent protein folding chaperone"/>
    <property type="evidence" value="ECO:0007669"/>
    <property type="project" value="InterPro"/>
</dbReference>
<dbReference type="InterPro" id="IPR027409">
    <property type="entry name" value="GroEL-like_apical_dom_sf"/>
</dbReference>
<dbReference type="PANTHER" id="PTHR11353">
    <property type="entry name" value="CHAPERONIN"/>
    <property type="match status" value="1"/>
</dbReference>
<dbReference type="Gene3D" id="3.30.260.10">
    <property type="entry name" value="TCP-1-like chaperonin intermediate domain"/>
    <property type="match status" value="1"/>
</dbReference>
<dbReference type="GO" id="GO:0051082">
    <property type="term" value="F:unfolded protein binding"/>
    <property type="evidence" value="ECO:0007669"/>
    <property type="project" value="InterPro"/>
</dbReference>
<dbReference type="GO" id="GO:0005524">
    <property type="term" value="F:ATP binding"/>
    <property type="evidence" value="ECO:0007669"/>
    <property type="project" value="UniProtKB-KW"/>
</dbReference>
<dbReference type="InterPro" id="IPR002423">
    <property type="entry name" value="Cpn60/GroEL/TCP-1"/>
</dbReference>
<dbReference type="GO" id="GO:0005737">
    <property type="term" value="C:cytoplasm"/>
    <property type="evidence" value="ECO:0007669"/>
    <property type="project" value="UniProtKB-SubCell"/>
</dbReference>
<dbReference type="InterPro" id="IPR012722">
    <property type="entry name" value="Chap_CCT_zeta"/>
</dbReference>
<dbReference type="InterPro" id="IPR002194">
    <property type="entry name" value="Chaperonin_TCP-1_CS"/>
</dbReference>
<evidence type="ECO:0000256" key="3">
    <source>
        <dbReference type="ARBA" id="ARBA00022490"/>
    </source>
</evidence>
<organism evidence="8">
    <name type="scientific">Prasinoderma coloniale</name>
    <dbReference type="NCBI Taxonomy" id="156133"/>
    <lineage>
        <taxon>Eukaryota</taxon>
        <taxon>Viridiplantae</taxon>
        <taxon>Prasinodermophyta</taxon>
        <taxon>Prasinodermophyceae</taxon>
        <taxon>Prasinodermales</taxon>
        <taxon>Prasinodermaceae</taxon>
        <taxon>Prasinoderma</taxon>
    </lineage>
</organism>
<dbReference type="SUPFAM" id="SSF48592">
    <property type="entry name" value="GroEL equatorial domain-like"/>
    <property type="match status" value="1"/>
</dbReference>
<dbReference type="InterPro" id="IPR027413">
    <property type="entry name" value="GROEL-like_equatorial_sf"/>
</dbReference>
<proteinExistence type="inferred from homology"/>
<comment type="subcellular location">
    <subcellularLocation>
        <location evidence="1">Cytoplasm</location>
    </subcellularLocation>
</comment>
<dbReference type="PRINTS" id="PR00304">
    <property type="entry name" value="TCOMPLEXTCP1"/>
</dbReference>
<dbReference type="FunFam" id="1.10.560.10:FF:000058">
    <property type="entry name" value="T-complex protein 1 subunit zeta"/>
    <property type="match status" value="1"/>
</dbReference>
<evidence type="ECO:0000256" key="2">
    <source>
        <dbReference type="ARBA" id="ARBA00008020"/>
    </source>
</evidence>
<evidence type="ECO:0000313" key="8">
    <source>
        <dbReference type="EMBL" id="CAD8249664.1"/>
    </source>
</evidence>
<dbReference type="InterPro" id="IPR017998">
    <property type="entry name" value="Chaperone_TCP-1"/>
</dbReference>
<keyword evidence="6 7" id="KW-0143">Chaperone</keyword>
<dbReference type="FunFam" id="3.50.7.10:FF:000004">
    <property type="entry name" value="T-complex protein 1 subunit zeta"/>
    <property type="match status" value="1"/>
</dbReference>
<dbReference type="PROSITE" id="PS00995">
    <property type="entry name" value="TCP1_3"/>
    <property type="match status" value="1"/>
</dbReference>
<dbReference type="CDD" id="cd03342">
    <property type="entry name" value="TCP1_zeta"/>
    <property type="match status" value="1"/>
</dbReference>
<dbReference type="GO" id="GO:0016887">
    <property type="term" value="F:ATP hydrolysis activity"/>
    <property type="evidence" value="ECO:0007669"/>
    <property type="project" value="InterPro"/>
</dbReference>
<gene>
    <name evidence="8" type="ORF">PCOL08062_LOCUS11285</name>
</gene>
<dbReference type="SUPFAM" id="SSF54849">
    <property type="entry name" value="GroEL-intermediate domain like"/>
    <property type="match status" value="1"/>
</dbReference>
<dbReference type="EMBL" id="HBDZ01014700">
    <property type="protein sequence ID" value="CAD8249664.1"/>
    <property type="molecule type" value="Transcribed_RNA"/>
</dbReference>
<evidence type="ECO:0008006" key="9">
    <source>
        <dbReference type="Google" id="ProtNLM"/>
    </source>
</evidence>
<keyword evidence="4 7" id="KW-0547">Nucleotide-binding</keyword>
<evidence type="ECO:0000256" key="4">
    <source>
        <dbReference type="ARBA" id="ARBA00022741"/>
    </source>
</evidence>
<comment type="similarity">
    <text evidence="2 7">Belongs to the TCP-1 chaperonin family.</text>
</comment>
<dbReference type="Gene3D" id="3.50.7.10">
    <property type="entry name" value="GroEL"/>
    <property type="match status" value="1"/>
</dbReference>
<reference evidence="8" key="1">
    <citation type="submission" date="2021-01" db="EMBL/GenBank/DDBJ databases">
        <authorList>
            <person name="Corre E."/>
            <person name="Pelletier E."/>
            <person name="Niang G."/>
            <person name="Scheremetjew M."/>
            <person name="Finn R."/>
            <person name="Kale V."/>
            <person name="Holt S."/>
            <person name="Cochrane G."/>
            <person name="Meng A."/>
            <person name="Brown T."/>
            <person name="Cohen L."/>
        </authorList>
    </citation>
    <scope>NUCLEOTIDE SEQUENCE</scope>
    <source>
        <strain evidence="8">CCMP1413</strain>
    </source>
</reference>
<evidence type="ECO:0000256" key="5">
    <source>
        <dbReference type="ARBA" id="ARBA00022840"/>
    </source>
</evidence>
<protein>
    <recommendedName>
        <fullName evidence="9">T-complex protein 1 subunit zeta</fullName>
    </recommendedName>
</protein>
<keyword evidence="5 7" id="KW-0067">ATP-binding</keyword>
<dbReference type="SUPFAM" id="SSF52029">
    <property type="entry name" value="GroEL apical domain-like"/>
    <property type="match status" value="1"/>
</dbReference>
<dbReference type="AlphaFoldDB" id="A0A7R9Y829"/>
<dbReference type="FunFam" id="1.10.560.10:FF:000038">
    <property type="entry name" value="Chaperonin containing TCP1 subunit 6B"/>
    <property type="match status" value="1"/>
</dbReference>
<evidence type="ECO:0000256" key="7">
    <source>
        <dbReference type="RuleBase" id="RU004187"/>
    </source>
</evidence>
<evidence type="ECO:0000256" key="1">
    <source>
        <dbReference type="ARBA" id="ARBA00004496"/>
    </source>
</evidence>
<dbReference type="PROSITE" id="PS00750">
    <property type="entry name" value="TCP1_1"/>
    <property type="match status" value="1"/>
</dbReference>
<dbReference type="InterPro" id="IPR027410">
    <property type="entry name" value="TCP-1-like_intermed_sf"/>
</dbReference>
<keyword evidence="3" id="KW-0963">Cytoplasm</keyword>
<dbReference type="NCBIfam" id="TIGR02347">
    <property type="entry name" value="chap_CCT_zeta"/>
    <property type="match status" value="1"/>
</dbReference>
<evidence type="ECO:0000256" key="6">
    <source>
        <dbReference type="ARBA" id="ARBA00023186"/>
    </source>
</evidence>